<evidence type="ECO:0000256" key="1">
    <source>
        <dbReference type="SAM" id="MobiDB-lite"/>
    </source>
</evidence>
<dbReference type="EMBL" id="OZ034819">
    <property type="protein sequence ID" value="CAL1393649.1"/>
    <property type="molecule type" value="Genomic_DNA"/>
</dbReference>
<feature type="region of interest" description="Disordered" evidence="1">
    <location>
        <begin position="1"/>
        <end position="33"/>
    </location>
</feature>
<sequence length="250" mass="27904">MKNGTDRKPTTNVDVNGLEQRRASDNEGEVPRRMGQLVSGVASPEGKGVEIHATLINGSAEPKRHGLIDRCKYGVKMKEDGDWEVLIDLAGSASLGKWAGKMTLDMGVGLVNYLQELDLRQDGYELQVRGHGKLKWGDDDWLHYKPMPGTQEGKEEVEVRIFDGALWAVSSINVAKHMGDKDHDTKSESHHFAAYDIGVRGLLEVGATGYGSYVRIHGCNWKYRKRDHHHFTLMSFYCKLGGSFFFIDPG</sequence>
<organism evidence="2 3">
    <name type="scientific">Linum trigynum</name>
    <dbReference type="NCBI Taxonomy" id="586398"/>
    <lineage>
        <taxon>Eukaryota</taxon>
        <taxon>Viridiplantae</taxon>
        <taxon>Streptophyta</taxon>
        <taxon>Embryophyta</taxon>
        <taxon>Tracheophyta</taxon>
        <taxon>Spermatophyta</taxon>
        <taxon>Magnoliopsida</taxon>
        <taxon>eudicotyledons</taxon>
        <taxon>Gunneridae</taxon>
        <taxon>Pentapetalae</taxon>
        <taxon>rosids</taxon>
        <taxon>fabids</taxon>
        <taxon>Malpighiales</taxon>
        <taxon>Linaceae</taxon>
        <taxon>Linum</taxon>
    </lineage>
</organism>
<evidence type="ECO:0000313" key="2">
    <source>
        <dbReference type="EMBL" id="CAL1393649.1"/>
    </source>
</evidence>
<dbReference type="Proteomes" id="UP001497516">
    <property type="component" value="Chromosome 6"/>
</dbReference>
<reference evidence="2 3" key="1">
    <citation type="submission" date="2024-04" db="EMBL/GenBank/DDBJ databases">
        <authorList>
            <person name="Fracassetti M."/>
        </authorList>
    </citation>
    <scope>NUCLEOTIDE SEQUENCE [LARGE SCALE GENOMIC DNA]</scope>
</reference>
<accession>A0AAV2F638</accession>
<gene>
    <name evidence="2" type="ORF">LTRI10_LOCUS34209</name>
</gene>
<dbReference type="AlphaFoldDB" id="A0AAV2F638"/>
<evidence type="ECO:0000313" key="3">
    <source>
        <dbReference type="Proteomes" id="UP001497516"/>
    </source>
</evidence>
<proteinExistence type="predicted"/>
<keyword evidence="3" id="KW-1185">Reference proteome</keyword>
<feature type="compositionally biased region" description="Basic and acidic residues" evidence="1">
    <location>
        <begin position="19"/>
        <end position="32"/>
    </location>
</feature>
<name>A0AAV2F638_9ROSI</name>
<protein>
    <submittedName>
        <fullName evidence="2">Uncharacterized protein</fullName>
    </submittedName>
</protein>